<evidence type="ECO:0000313" key="3">
    <source>
        <dbReference type="Proteomes" id="UP001652582"/>
    </source>
</evidence>
<dbReference type="Gene3D" id="2.60.120.200">
    <property type="match status" value="1"/>
</dbReference>
<dbReference type="RefSeq" id="XP_023943308.1">
    <property type="nucleotide sequence ID" value="XM_024087540.2"/>
</dbReference>
<keyword evidence="1" id="KW-0732">Signal</keyword>
<dbReference type="InterPro" id="IPR000998">
    <property type="entry name" value="MAM_dom"/>
</dbReference>
<evidence type="ECO:0000259" key="2">
    <source>
        <dbReference type="PROSITE" id="PS50060"/>
    </source>
</evidence>
<organism evidence="3 4">
    <name type="scientific">Bicyclus anynana</name>
    <name type="common">Squinting bush brown butterfly</name>
    <dbReference type="NCBI Taxonomy" id="110368"/>
    <lineage>
        <taxon>Eukaryota</taxon>
        <taxon>Metazoa</taxon>
        <taxon>Ecdysozoa</taxon>
        <taxon>Arthropoda</taxon>
        <taxon>Hexapoda</taxon>
        <taxon>Insecta</taxon>
        <taxon>Pterygota</taxon>
        <taxon>Neoptera</taxon>
        <taxon>Endopterygota</taxon>
        <taxon>Lepidoptera</taxon>
        <taxon>Glossata</taxon>
        <taxon>Ditrysia</taxon>
        <taxon>Papilionoidea</taxon>
        <taxon>Nymphalidae</taxon>
        <taxon>Satyrinae</taxon>
        <taxon>Satyrini</taxon>
        <taxon>Mycalesina</taxon>
        <taxon>Bicyclus</taxon>
    </lineage>
</organism>
<dbReference type="GO" id="GO:0016020">
    <property type="term" value="C:membrane"/>
    <property type="evidence" value="ECO:0007669"/>
    <property type="project" value="InterPro"/>
</dbReference>
<protein>
    <submittedName>
        <fullName evidence="4">Uncharacterized protein LOC112049595</fullName>
    </submittedName>
</protein>
<name>A0A6J1NEA5_BICAN</name>
<accession>A0A6J1NEA5</accession>
<feature type="domain" description="MAM" evidence="2">
    <location>
        <begin position="21"/>
        <end position="87"/>
    </location>
</feature>
<feature type="chain" id="PRO_5027005882" evidence="1">
    <location>
        <begin position="17"/>
        <end position="213"/>
    </location>
</feature>
<dbReference type="AlphaFoldDB" id="A0A6J1NEA5"/>
<dbReference type="SUPFAM" id="SSF49899">
    <property type="entry name" value="Concanavalin A-like lectins/glucanases"/>
    <property type="match status" value="1"/>
</dbReference>
<sequence length="213" mass="23867">MFAPCLLLFILGSINADEAPLHCDFDHTLCGWWNDENAGAKWTNHLNVKGIFANIVHGRNMARLISPIYDHGLVEDGCFYLDCGFYISDIAFRVYQVPVSLGVTGLLTSTEEIKRKYIIHEAERVNVTSISTVYLYPVSMFHPGYTENFQIVIEASCEKGIIFINEVEIFRGRKCIEAANASVTPPPGTTQTYYTNRNNNLQTVTTSPNTTTT</sequence>
<proteinExistence type="predicted"/>
<feature type="signal peptide" evidence="1">
    <location>
        <begin position="1"/>
        <end position="16"/>
    </location>
</feature>
<evidence type="ECO:0000256" key="1">
    <source>
        <dbReference type="SAM" id="SignalP"/>
    </source>
</evidence>
<dbReference type="GeneID" id="112049595"/>
<evidence type="ECO:0000313" key="4">
    <source>
        <dbReference type="RefSeq" id="XP_023943308.1"/>
    </source>
</evidence>
<reference evidence="4" key="1">
    <citation type="submission" date="2025-08" db="UniProtKB">
        <authorList>
            <consortium name="RefSeq"/>
        </authorList>
    </citation>
    <scope>IDENTIFICATION</scope>
</reference>
<dbReference type="InterPro" id="IPR013320">
    <property type="entry name" value="ConA-like_dom_sf"/>
</dbReference>
<dbReference type="Proteomes" id="UP001652582">
    <property type="component" value="Chromosome 25"/>
</dbReference>
<keyword evidence="3" id="KW-1185">Reference proteome</keyword>
<dbReference type="KEGG" id="bany:112049595"/>
<gene>
    <name evidence="4" type="primary">LOC112049595</name>
</gene>
<dbReference type="OrthoDB" id="6107927at2759"/>
<dbReference type="PROSITE" id="PS50060">
    <property type="entry name" value="MAM_2"/>
    <property type="match status" value="1"/>
</dbReference>